<evidence type="ECO:0000259" key="7">
    <source>
        <dbReference type="Pfam" id="PF02656"/>
    </source>
</evidence>
<dbReference type="KEGG" id="aaco:K1I37_04955"/>
<evidence type="ECO:0000256" key="4">
    <source>
        <dbReference type="ARBA" id="ARBA00022989"/>
    </source>
</evidence>
<feature type="transmembrane region" description="Helical" evidence="6">
    <location>
        <begin position="55"/>
        <end position="81"/>
    </location>
</feature>
<keyword evidence="9" id="KW-1185">Reference proteome</keyword>
<evidence type="ECO:0000256" key="1">
    <source>
        <dbReference type="ARBA" id="ARBA00004651"/>
    </source>
</evidence>
<dbReference type="AlphaFoldDB" id="A0A9E6ZLJ3"/>
<keyword evidence="5 6" id="KW-0472">Membrane</keyword>
<reference evidence="9" key="1">
    <citation type="journal article" date="2022" name="G3 (Bethesda)">
        <title>Unveiling the complete genome sequence of Alicyclobacillus acidoterrestris DSM 3922T, a taint-producing strain.</title>
        <authorList>
            <person name="Leonardo I.C."/>
            <person name="Barreto Crespo M.T."/>
            <person name="Gaspar F.B."/>
        </authorList>
    </citation>
    <scope>NUCLEOTIDE SEQUENCE [LARGE SCALE GENOMIC DNA]</scope>
    <source>
        <strain evidence="9">DSM 3922</strain>
    </source>
</reference>
<dbReference type="Proteomes" id="UP000829401">
    <property type="component" value="Chromosome"/>
</dbReference>
<feature type="transmembrane region" description="Helical" evidence="6">
    <location>
        <begin position="93"/>
        <end position="119"/>
    </location>
</feature>
<dbReference type="GO" id="GO:0005886">
    <property type="term" value="C:plasma membrane"/>
    <property type="evidence" value="ECO:0007669"/>
    <property type="project" value="UniProtKB-SubCell"/>
</dbReference>
<dbReference type="InterPro" id="IPR003807">
    <property type="entry name" value="DUF202"/>
</dbReference>
<evidence type="ECO:0000313" key="9">
    <source>
        <dbReference type="Proteomes" id="UP000829401"/>
    </source>
</evidence>
<dbReference type="PANTHER" id="PTHR34187">
    <property type="entry name" value="FGR18P"/>
    <property type="match status" value="1"/>
</dbReference>
<feature type="transmembrane region" description="Helical" evidence="6">
    <location>
        <begin position="21"/>
        <end position="43"/>
    </location>
</feature>
<proteinExistence type="predicted"/>
<feature type="domain" description="DUF202" evidence="7">
    <location>
        <begin position="13"/>
        <end position="83"/>
    </location>
</feature>
<organism evidence="8 9">
    <name type="scientific">Alicyclobacillus acidoterrestris (strain ATCC 49025 / DSM 3922 / CIP 106132 / NCIMB 13137 / GD3B)</name>
    <dbReference type="NCBI Taxonomy" id="1356854"/>
    <lineage>
        <taxon>Bacteria</taxon>
        <taxon>Bacillati</taxon>
        <taxon>Bacillota</taxon>
        <taxon>Bacilli</taxon>
        <taxon>Bacillales</taxon>
        <taxon>Alicyclobacillaceae</taxon>
        <taxon>Alicyclobacillus</taxon>
    </lineage>
</organism>
<evidence type="ECO:0000256" key="2">
    <source>
        <dbReference type="ARBA" id="ARBA00022475"/>
    </source>
</evidence>
<sequence length="120" mass="13359">MNETQNEAKYVQQHLANERTFLAWIRTAIAIMGVGFVTTSLHFELRRYASVKADALIKAVGYASLALGCLTFIFSVIAYLRKKSGINRGEFRASSWIVVALSIALIVIALMFGLCLYSTY</sequence>
<evidence type="ECO:0000256" key="5">
    <source>
        <dbReference type="ARBA" id="ARBA00023136"/>
    </source>
</evidence>
<protein>
    <submittedName>
        <fullName evidence="8">DUF202 domain-containing protein</fullName>
    </submittedName>
</protein>
<dbReference type="PANTHER" id="PTHR34187:SF2">
    <property type="entry name" value="DUF202 DOMAIN-CONTAINING PROTEIN"/>
    <property type="match status" value="1"/>
</dbReference>
<dbReference type="EMBL" id="CP080467">
    <property type="protein sequence ID" value="UNO49861.1"/>
    <property type="molecule type" value="Genomic_DNA"/>
</dbReference>
<dbReference type="InterPro" id="IPR052053">
    <property type="entry name" value="IM_YidH-like"/>
</dbReference>
<evidence type="ECO:0000256" key="3">
    <source>
        <dbReference type="ARBA" id="ARBA00022692"/>
    </source>
</evidence>
<gene>
    <name evidence="8" type="ORF">K1I37_04955</name>
</gene>
<keyword evidence="3 6" id="KW-0812">Transmembrane</keyword>
<keyword evidence="4 6" id="KW-1133">Transmembrane helix</keyword>
<evidence type="ECO:0000256" key="6">
    <source>
        <dbReference type="SAM" id="Phobius"/>
    </source>
</evidence>
<accession>A0A9E6ZLJ3</accession>
<comment type="subcellular location">
    <subcellularLocation>
        <location evidence="1">Cell membrane</location>
        <topology evidence="1">Multi-pass membrane protein</topology>
    </subcellularLocation>
</comment>
<name>A0A9E6ZLJ3_ALIAG</name>
<dbReference type="Pfam" id="PF02656">
    <property type="entry name" value="DUF202"/>
    <property type="match status" value="1"/>
</dbReference>
<evidence type="ECO:0000313" key="8">
    <source>
        <dbReference type="EMBL" id="UNO49861.1"/>
    </source>
</evidence>
<keyword evidence="2" id="KW-1003">Cell membrane</keyword>